<reference evidence="2 3" key="1">
    <citation type="submission" date="2008-03" db="EMBL/GenBank/DDBJ databases">
        <title>Sequencing of the draft genome and assembly of Burkholderia graminis C4D1M.</title>
        <authorList>
            <consortium name="US DOE Joint Genome Institute (JGI-PGF)"/>
            <person name="Copeland A."/>
            <person name="Lucas S."/>
            <person name="Lapidus A."/>
            <person name="Glavina del Rio T."/>
            <person name="Dalin E."/>
            <person name="Tice H."/>
            <person name="Bruce D."/>
            <person name="Goodwin L."/>
            <person name="Pitluck S."/>
            <person name="Larimer F."/>
            <person name="Land M.L."/>
            <person name="Hauser L."/>
            <person name="Tiedje J."/>
            <person name="Richardson P."/>
        </authorList>
    </citation>
    <scope>NUCLEOTIDE SEQUENCE [LARGE SCALE GENOMIC DNA]</scope>
    <source>
        <strain evidence="3">ATCC 700544 / DSM 17151 / LMG 18924 / NCIMB 13744 / C4D1M</strain>
    </source>
</reference>
<feature type="region of interest" description="Disordered" evidence="1">
    <location>
        <begin position="60"/>
        <end position="93"/>
    </location>
</feature>
<evidence type="ECO:0000256" key="1">
    <source>
        <dbReference type="SAM" id="MobiDB-lite"/>
    </source>
</evidence>
<protein>
    <submittedName>
        <fullName evidence="2">Uncharacterized protein</fullName>
    </submittedName>
</protein>
<dbReference type="Proteomes" id="UP000005045">
    <property type="component" value="Unassembled WGS sequence"/>
</dbReference>
<organism evidence="2 3">
    <name type="scientific">Paraburkholderia graminis (strain ATCC 700544 / DSM 17151 / LMG 18924 / NCIMB 13744 / C4D1M)</name>
    <dbReference type="NCBI Taxonomy" id="396598"/>
    <lineage>
        <taxon>Bacteria</taxon>
        <taxon>Pseudomonadati</taxon>
        <taxon>Pseudomonadota</taxon>
        <taxon>Betaproteobacteria</taxon>
        <taxon>Burkholderiales</taxon>
        <taxon>Burkholderiaceae</taxon>
        <taxon>Paraburkholderia</taxon>
    </lineage>
</organism>
<proteinExistence type="predicted"/>
<evidence type="ECO:0000313" key="3">
    <source>
        <dbReference type="Proteomes" id="UP000005045"/>
    </source>
</evidence>
<gene>
    <name evidence="2" type="ORF">BgramDRAFT_3343</name>
</gene>
<sequence length="93" mass="10246">MPHRLPMHADRAYLGGGHVAAAQQLVTAHGISRGERVGGERLAFDLVFARLLQREQRLAQARRETDERLGQHHGRLPVGEPDGHAVHAVHARA</sequence>
<accession>B1G1Y7</accession>
<dbReference type="EMBL" id="ABLD01000009">
    <property type="protein sequence ID" value="EDT09698.1"/>
    <property type="molecule type" value="Genomic_DNA"/>
</dbReference>
<feature type="compositionally biased region" description="Basic and acidic residues" evidence="1">
    <location>
        <begin position="60"/>
        <end position="70"/>
    </location>
</feature>
<dbReference type="AlphaFoldDB" id="B1G1Y7"/>
<name>B1G1Y7_PARG4</name>
<keyword evidence="3" id="KW-1185">Reference proteome</keyword>
<evidence type="ECO:0000313" key="2">
    <source>
        <dbReference type="EMBL" id="EDT09698.1"/>
    </source>
</evidence>
<comment type="caution">
    <text evidence="2">The sequence shown here is derived from an EMBL/GenBank/DDBJ whole genome shotgun (WGS) entry which is preliminary data.</text>
</comment>